<comment type="caution">
    <text evidence="3">The sequence shown here is derived from an EMBL/GenBank/DDBJ whole genome shotgun (WGS) entry which is preliminary data.</text>
</comment>
<accession>A0A0W8FWM2</accession>
<dbReference type="SUPFAM" id="SSF54980">
    <property type="entry name" value="EF-G C-terminal domain-like"/>
    <property type="match status" value="1"/>
</dbReference>
<gene>
    <name evidence="3" type="ORF">ASZ90_004927</name>
</gene>
<dbReference type="Pfam" id="PF01205">
    <property type="entry name" value="Impact_N"/>
    <property type="match status" value="1"/>
</dbReference>
<evidence type="ECO:0000313" key="3">
    <source>
        <dbReference type="EMBL" id="KUG25254.1"/>
    </source>
</evidence>
<dbReference type="GO" id="GO:0005737">
    <property type="term" value="C:cytoplasm"/>
    <property type="evidence" value="ECO:0007669"/>
    <property type="project" value="TreeGrafter"/>
</dbReference>
<evidence type="ECO:0000259" key="2">
    <source>
        <dbReference type="Pfam" id="PF01205"/>
    </source>
</evidence>
<dbReference type="EMBL" id="LNQE01000734">
    <property type="protein sequence ID" value="KUG25254.1"/>
    <property type="molecule type" value="Genomic_DNA"/>
</dbReference>
<protein>
    <submittedName>
        <fullName evidence="3">Protein co-occurring with transport system</fullName>
    </submittedName>
</protein>
<feature type="domain" description="Impact N-terminal" evidence="2">
    <location>
        <begin position="21"/>
        <end position="122"/>
    </location>
</feature>
<dbReference type="Gene3D" id="3.30.230.30">
    <property type="entry name" value="Impact, N-terminal domain"/>
    <property type="match status" value="1"/>
</dbReference>
<evidence type="ECO:0000256" key="1">
    <source>
        <dbReference type="ARBA" id="ARBA00007665"/>
    </source>
</evidence>
<dbReference type="AlphaFoldDB" id="A0A0W8FWM2"/>
<dbReference type="InterPro" id="IPR020568">
    <property type="entry name" value="Ribosomal_Su5_D2-typ_SF"/>
</dbReference>
<dbReference type="GO" id="GO:0006446">
    <property type="term" value="P:regulation of translational initiation"/>
    <property type="evidence" value="ECO:0007669"/>
    <property type="project" value="TreeGrafter"/>
</dbReference>
<proteinExistence type="inferred from homology"/>
<dbReference type="InterPro" id="IPR035647">
    <property type="entry name" value="EFG_III/V"/>
</dbReference>
<dbReference type="InterPro" id="IPR036956">
    <property type="entry name" value="Impact_N_sf"/>
</dbReference>
<dbReference type="InterPro" id="IPR001498">
    <property type="entry name" value="Impact_N"/>
</dbReference>
<dbReference type="SUPFAM" id="SSF54211">
    <property type="entry name" value="Ribosomal protein S5 domain 2-like"/>
    <property type="match status" value="1"/>
</dbReference>
<name>A0A0W8FWM2_9ZZZZ</name>
<comment type="similarity">
    <text evidence="1">Belongs to the IMPACT family.</text>
</comment>
<dbReference type="PANTHER" id="PTHR16301:SF20">
    <property type="entry name" value="IMPACT FAMILY MEMBER YIGZ"/>
    <property type="match status" value="1"/>
</dbReference>
<organism evidence="3">
    <name type="scientific">hydrocarbon metagenome</name>
    <dbReference type="NCBI Taxonomy" id="938273"/>
    <lineage>
        <taxon>unclassified sequences</taxon>
        <taxon>metagenomes</taxon>
        <taxon>ecological metagenomes</taxon>
    </lineage>
</organism>
<reference evidence="3" key="1">
    <citation type="journal article" date="2015" name="Proc. Natl. Acad. Sci. U.S.A.">
        <title>Networks of energetic and metabolic interactions define dynamics in microbial communities.</title>
        <authorList>
            <person name="Embree M."/>
            <person name="Liu J.K."/>
            <person name="Al-Bassam M.M."/>
            <person name="Zengler K."/>
        </authorList>
    </citation>
    <scope>NUCLEOTIDE SEQUENCE</scope>
</reference>
<dbReference type="PANTHER" id="PTHR16301">
    <property type="entry name" value="IMPACT-RELATED"/>
    <property type="match status" value="1"/>
</dbReference>
<sequence length="210" mass="23976">MEFPSSLKTIKYSNEFRFKEKGSEFIGFAAPCNSEETAHKILNQKRKEFYDATHNCYAYSIVPGFIKYSDDGEPNGTAGIRILNAIQHFELSNLIVVATRYFGGTKLGVGPLGKAYYNSAYGVLKSSEMILMKNYSIMKIKYDFEHSKTIHHFLNKYNCLIKENGFEKKPTINFLVKPEDKDNFVNDIVNSTRGSSEISMIEKNIFVEVK</sequence>
<dbReference type="InterPro" id="IPR023582">
    <property type="entry name" value="Impact"/>
</dbReference>